<keyword evidence="1" id="KW-0812">Transmembrane</keyword>
<evidence type="ECO:0000256" key="1">
    <source>
        <dbReference type="SAM" id="Phobius"/>
    </source>
</evidence>
<proteinExistence type="predicted"/>
<keyword evidence="1" id="KW-1133">Transmembrane helix</keyword>
<organism evidence="2">
    <name type="scientific">candidate division WS2 bacterium ADurb.Bin280</name>
    <dbReference type="NCBI Taxonomy" id="1852829"/>
    <lineage>
        <taxon>Bacteria</taxon>
        <taxon>candidate division WS2</taxon>
    </lineage>
</organism>
<comment type="caution">
    <text evidence="2">The sequence shown here is derived from an EMBL/GenBank/DDBJ whole genome shotgun (WGS) entry which is preliminary data.</text>
</comment>
<protein>
    <recommendedName>
        <fullName evidence="3">Inner membrane protein</fullName>
    </recommendedName>
</protein>
<dbReference type="EMBL" id="MWBO01000033">
    <property type="protein sequence ID" value="OQA52365.1"/>
    <property type="molecule type" value="Genomic_DNA"/>
</dbReference>
<dbReference type="AlphaFoldDB" id="A0A1V5SCZ6"/>
<evidence type="ECO:0000313" key="2">
    <source>
        <dbReference type="EMBL" id="OQA52365.1"/>
    </source>
</evidence>
<dbReference type="Proteomes" id="UP000485367">
    <property type="component" value="Unassembled WGS sequence"/>
</dbReference>
<keyword evidence="1" id="KW-0472">Membrane</keyword>
<reference evidence="2" key="1">
    <citation type="submission" date="2017-02" db="EMBL/GenBank/DDBJ databases">
        <title>Delving into the versatile metabolic prowess of the omnipresent phylum Bacteroidetes.</title>
        <authorList>
            <person name="Nobu M.K."/>
            <person name="Mei R."/>
            <person name="Narihiro T."/>
            <person name="Kuroda K."/>
            <person name="Liu W.-T."/>
        </authorList>
    </citation>
    <scope>NUCLEOTIDE SEQUENCE</scope>
    <source>
        <strain evidence="2">ADurb.Bin280</strain>
    </source>
</reference>
<accession>A0A1V5SCZ6</accession>
<evidence type="ECO:0008006" key="3">
    <source>
        <dbReference type="Google" id="ProtNLM"/>
    </source>
</evidence>
<name>A0A1V5SCZ6_9BACT</name>
<feature type="transmembrane region" description="Helical" evidence="1">
    <location>
        <begin position="134"/>
        <end position="154"/>
    </location>
</feature>
<gene>
    <name evidence="2" type="ORF">BWY43_00542</name>
</gene>
<sequence>MTLTAHISAGSAVAVATGNPVLGFFAGLISHHLLDAVPHSDLGSLGGNIHNILKDRKNLLYVFADIFIGLIVFIFIAIKIADFSLVFWSVGGAILPDVIDNSPFWSVRARETFLGRYYHKLHETVHFTITNKKYFYLGLLTQLAVILFCLYYVFIKT</sequence>
<feature type="transmembrane region" description="Helical" evidence="1">
    <location>
        <begin position="59"/>
        <end position="81"/>
    </location>
</feature>